<accession>D0A3T8</accession>
<evidence type="ECO:0000313" key="2">
    <source>
        <dbReference type="EMBL" id="CBH15932.1"/>
    </source>
</evidence>
<dbReference type="GeneID" id="23864193"/>
<dbReference type="Proteomes" id="UP000002316">
    <property type="component" value="Chromosome 10"/>
</dbReference>
<protein>
    <submittedName>
        <fullName evidence="2">Uncharacterized protein</fullName>
    </submittedName>
</protein>
<feature type="region of interest" description="Disordered" evidence="1">
    <location>
        <begin position="1"/>
        <end position="97"/>
    </location>
</feature>
<dbReference type="RefSeq" id="XP_011778196.1">
    <property type="nucleotide sequence ID" value="XM_011779894.1"/>
</dbReference>
<dbReference type="EMBL" id="FN554973">
    <property type="protein sequence ID" value="CBH15932.1"/>
    <property type="molecule type" value="Genomic_DNA"/>
</dbReference>
<evidence type="ECO:0000313" key="3">
    <source>
        <dbReference type="Proteomes" id="UP000002316"/>
    </source>
</evidence>
<evidence type="ECO:0000256" key="1">
    <source>
        <dbReference type="SAM" id="MobiDB-lite"/>
    </source>
</evidence>
<feature type="compositionally biased region" description="Polar residues" evidence="1">
    <location>
        <begin position="1"/>
        <end position="33"/>
    </location>
</feature>
<dbReference type="AlphaFoldDB" id="D0A3T8"/>
<organism evidence="2 3">
    <name type="scientific">Trypanosoma brucei gambiense (strain MHOM/CI/86/DAL972)</name>
    <dbReference type="NCBI Taxonomy" id="679716"/>
    <lineage>
        <taxon>Eukaryota</taxon>
        <taxon>Discoba</taxon>
        <taxon>Euglenozoa</taxon>
        <taxon>Kinetoplastea</taxon>
        <taxon>Metakinetoplastina</taxon>
        <taxon>Trypanosomatida</taxon>
        <taxon>Trypanosomatidae</taxon>
        <taxon>Trypanosoma</taxon>
    </lineage>
</organism>
<reference evidence="3" key="1">
    <citation type="journal article" date="2010" name="PLoS Negl. Trop. Dis.">
        <title>The genome sequence of Trypanosoma brucei gambiense, causative agent of chronic human african trypanosomiasis.</title>
        <authorList>
            <person name="Jackson A.P."/>
            <person name="Sanders M."/>
            <person name="Berry A."/>
            <person name="McQuillan J."/>
            <person name="Aslett M.A."/>
            <person name="Quail M.A."/>
            <person name="Chukualim B."/>
            <person name="Capewell P."/>
            <person name="MacLeod A."/>
            <person name="Melville S.E."/>
            <person name="Gibson W."/>
            <person name="Barry J.D."/>
            <person name="Berriman M."/>
            <person name="Hertz-Fowler C."/>
        </authorList>
    </citation>
    <scope>NUCLEOTIDE SEQUENCE [LARGE SCALE GENOMIC DNA]</scope>
    <source>
        <strain evidence="3">MHOM/CI/86/DAL972</strain>
    </source>
</reference>
<name>D0A3T8_TRYB9</name>
<dbReference type="KEGG" id="tbg:TbgDal_X10250"/>
<sequence length="141" mass="15548">MQRSQVSGRIPSPQTGTWVDSQSPTAPSSSTYTLPKAGTVTPSLIPESLEHITSQKTQEAYCAPRSEKRSPLPGAHDNVGHKRKKRDRPHERTNPRTCNQFLLSTTQLQTTIVVACRARCNPKECHPLSMQKGAPPLQEPP</sequence>
<proteinExistence type="predicted"/>
<gene>
    <name evidence="2" type="ORF">TbgDal_X10250</name>
</gene>